<protein>
    <submittedName>
        <fullName evidence="2">Uncharacterized protein</fullName>
    </submittedName>
</protein>
<proteinExistence type="predicted"/>
<feature type="region of interest" description="Disordered" evidence="1">
    <location>
        <begin position="1"/>
        <end position="24"/>
    </location>
</feature>
<sequence length="82" mass="9243">MQQSMARKQFHHHRTFDEHTIPRKMSRQLLQTGVQDSLCDFDNSCSNDIPLLQLDLGPYRGGRILAANSLLPGGDAHLAEKD</sequence>
<gene>
    <name evidence="2" type="ORF">F2Q69_00026241</name>
</gene>
<name>A0A8S9S518_BRACR</name>
<comment type="caution">
    <text evidence="2">The sequence shown here is derived from an EMBL/GenBank/DDBJ whole genome shotgun (WGS) entry which is preliminary data.</text>
</comment>
<dbReference type="Proteomes" id="UP000712600">
    <property type="component" value="Unassembled WGS sequence"/>
</dbReference>
<accession>A0A8S9S518</accession>
<evidence type="ECO:0000256" key="1">
    <source>
        <dbReference type="SAM" id="MobiDB-lite"/>
    </source>
</evidence>
<dbReference type="AlphaFoldDB" id="A0A8S9S518"/>
<evidence type="ECO:0000313" key="2">
    <source>
        <dbReference type="EMBL" id="KAF3588300.1"/>
    </source>
</evidence>
<reference evidence="2" key="1">
    <citation type="submission" date="2019-12" db="EMBL/GenBank/DDBJ databases">
        <title>Genome sequencing and annotation of Brassica cretica.</title>
        <authorList>
            <person name="Studholme D.J."/>
            <person name="Sarris P."/>
        </authorList>
    </citation>
    <scope>NUCLEOTIDE SEQUENCE</scope>
    <source>
        <strain evidence="2">PFS-109/04</strain>
        <tissue evidence="2">Leaf</tissue>
    </source>
</reference>
<organism evidence="2 3">
    <name type="scientific">Brassica cretica</name>
    <name type="common">Mustard</name>
    <dbReference type="NCBI Taxonomy" id="69181"/>
    <lineage>
        <taxon>Eukaryota</taxon>
        <taxon>Viridiplantae</taxon>
        <taxon>Streptophyta</taxon>
        <taxon>Embryophyta</taxon>
        <taxon>Tracheophyta</taxon>
        <taxon>Spermatophyta</taxon>
        <taxon>Magnoliopsida</taxon>
        <taxon>eudicotyledons</taxon>
        <taxon>Gunneridae</taxon>
        <taxon>Pentapetalae</taxon>
        <taxon>rosids</taxon>
        <taxon>malvids</taxon>
        <taxon>Brassicales</taxon>
        <taxon>Brassicaceae</taxon>
        <taxon>Brassiceae</taxon>
        <taxon>Brassica</taxon>
    </lineage>
</organism>
<evidence type="ECO:0000313" key="3">
    <source>
        <dbReference type="Proteomes" id="UP000712600"/>
    </source>
</evidence>
<dbReference type="EMBL" id="QGKX02000088">
    <property type="protein sequence ID" value="KAF3588300.1"/>
    <property type="molecule type" value="Genomic_DNA"/>
</dbReference>